<dbReference type="Ensembl" id="ENSCCNT00000010359.1">
    <property type="protein sequence ID" value="ENSCCNP00000007840.1"/>
    <property type="gene ID" value="ENSCCNG00000008325.1"/>
</dbReference>
<dbReference type="AlphaFoldDB" id="A0A8C0W9M3"/>
<organism evidence="2">
    <name type="scientific">Castor canadensis</name>
    <name type="common">American beaver</name>
    <dbReference type="NCBI Taxonomy" id="51338"/>
    <lineage>
        <taxon>Eukaryota</taxon>
        <taxon>Metazoa</taxon>
        <taxon>Chordata</taxon>
        <taxon>Craniata</taxon>
        <taxon>Vertebrata</taxon>
        <taxon>Euteleostomi</taxon>
        <taxon>Mammalia</taxon>
        <taxon>Eutheria</taxon>
        <taxon>Euarchontoglires</taxon>
        <taxon>Glires</taxon>
        <taxon>Rodentia</taxon>
        <taxon>Castorimorpha</taxon>
        <taxon>Castoridae</taxon>
        <taxon>Castor</taxon>
    </lineage>
</organism>
<dbReference type="GO" id="GO:0016020">
    <property type="term" value="C:membrane"/>
    <property type="evidence" value="ECO:0007669"/>
    <property type="project" value="InterPro"/>
</dbReference>
<name>A0A8C0W9M3_CASCN</name>
<sequence>SEEISVQTPPLSLELCDPEKVIHPILTAGCTFEEVSDPAVPCEYNQAQYDDFQWEQVRIHPGTRAPADLPHGELLAISNKPGVVVYICNPSNKGDMDRRIKI</sequence>
<proteinExistence type="predicted"/>
<evidence type="ECO:0000313" key="2">
    <source>
        <dbReference type="Ensembl" id="ENSCCNP00000007840.1"/>
    </source>
</evidence>
<evidence type="ECO:0000259" key="1">
    <source>
        <dbReference type="PROSITE" id="PS50060"/>
    </source>
</evidence>
<feature type="domain" description="MAM" evidence="1">
    <location>
        <begin position="28"/>
        <end position="58"/>
    </location>
</feature>
<accession>A0A8C0W9M3</accession>
<dbReference type="InterPro" id="IPR000998">
    <property type="entry name" value="MAM_dom"/>
</dbReference>
<protein>
    <recommendedName>
        <fullName evidence="1">MAM domain-containing protein</fullName>
    </recommendedName>
</protein>
<reference evidence="2" key="1">
    <citation type="submission" date="2023-09" db="UniProtKB">
        <authorList>
            <consortium name="Ensembl"/>
        </authorList>
    </citation>
    <scope>IDENTIFICATION</scope>
</reference>
<dbReference type="PROSITE" id="PS50060">
    <property type="entry name" value="MAM_2"/>
    <property type="match status" value="1"/>
</dbReference>